<dbReference type="EMBL" id="JAKWBI020000101">
    <property type="protein sequence ID" value="KAJ2902797.1"/>
    <property type="molecule type" value="Genomic_DNA"/>
</dbReference>
<comment type="caution">
    <text evidence="2">The sequence shown here is derived from an EMBL/GenBank/DDBJ whole genome shotgun (WGS) entry which is preliminary data.</text>
</comment>
<dbReference type="GO" id="GO:0046983">
    <property type="term" value="F:protein dimerization activity"/>
    <property type="evidence" value="ECO:0007669"/>
    <property type="project" value="InterPro"/>
</dbReference>
<evidence type="ECO:0008006" key="4">
    <source>
        <dbReference type="Google" id="ProtNLM"/>
    </source>
</evidence>
<accession>A0AAD5RTJ9</accession>
<keyword evidence="3" id="KW-1185">Reference proteome</keyword>
<feature type="compositionally biased region" description="Low complexity" evidence="1">
    <location>
        <begin position="1"/>
        <end position="14"/>
    </location>
</feature>
<organism evidence="2 3">
    <name type="scientific">Zalerion maritima</name>
    <dbReference type="NCBI Taxonomy" id="339359"/>
    <lineage>
        <taxon>Eukaryota</taxon>
        <taxon>Fungi</taxon>
        <taxon>Dikarya</taxon>
        <taxon>Ascomycota</taxon>
        <taxon>Pezizomycotina</taxon>
        <taxon>Sordariomycetes</taxon>
        <taxon>Lulworthiomycetidae</taxon>
        <taxon>Lulworthiales</taxon>
        <taxon>Lulworthiaceae</taxon>
        <taxon>Zalerion</taxon>
    </lineage>
</organism>
<feature type="compositionally biased region" description="Low complexity" evidence="1">
    <location>
        <begin position="136"/>
        <end position="146"/>
    </location>
</feature>
<dbReference type="SUPFAM" id="SSF47459">
    <property type="entry name" value="HLH, helix-loop-helix DNA-binding domain"/>
    <property type="match status" value="1"/>
</dbReference>
<proteinExistence type="predicted"/>
<dbReference type="Gene3D" id="4.10.280.10">
    <property type="entry name" value="Helix-loop-helix DNA-binding domain"/>
    <property type="match status" value="1"/>
</dbReference>
<feature type="compositionally biased region" description="Polar residues" evidence="1">
    <location>
        <begin position="113"/>
        <end position="135"/>
    </location>
</feature>
<dbReference type="InterPro" id="IPR036638">
    <property type="entry name" value="HLH_DNA-bd_sf"/>
</dbReference>
<feature type="region of interest" description="Disordered" evidence="1">
    <location>
        <begin position="101"/>
        <end position="153"/>
    </location>
</feature>
<reference evidence="2" key="1">
    <citation type="submission" date="2022-07" db="EMBL/GenBank/DDBJ databases">
        <title>Draft genome sequence of Zalerion maritima ATCC 34329, a (micro)plastics degrading marine fungus.</title>
        <authorList>
            <person name="Paco A."/>
            <person name="Goncalves M.F.M."/>
            <person name="Rocha-Santos T.A.P."/>
            <person name="Alves A."/>
        </authorList>
    </citation>
    <scope>NUCLEOTIDE SEQUENCE</scope>
    <source>
        <strain evidence="2">ATCC 34329</strain>
    </source>
</reference>
<evidence type="ECO:0000313" key="3">
    <source>
        <dbReference type="Proteomes" id="UP001201980"/>
    </source>
</evidence>
<gene>
    <name evidence="2" type="ORF">MKZ38_000078</name>
</gene>
<feature type="compositionally biased region" description="Basic and acidic residues" evidence="1">
    <location>
        <begin position="20"/>
        <end position="32"/>
    </location>
</feature>
<protein>
    <recommendedName>
        <fullName evidence="4">BHLH domain-containing protein</fullName>
    </recommendedName>
</protein>
<dbReference type="Proteomes" id="UP001201980">
    <property type="component" value="Unassembled WGS sequence"/>
</dbReference>
<evidence type="ECO:0000313" key="2">
    <source>
        <dbReference type="EMBL" id="KAJ2902797.1"/>
    </source>
</evidence>
<feature type="region of interest" description="Disordered" evidence="1">
    <location>
        <begin position="1"/>
        <end position="47"/>
    </location>
</feature>
<name>A0AAD5RTJ9_9PEZI</name>
<dbReference type="AlphaFoldDB" id="A0AAD5RTJ9"/>
<sequence length="153" mass="16644">MTSPRNQRSSSQSSMLAASKPERQKLSEEQKNQNHLNSEHKRRVNIRKGMEDLCDVVPGMTGKAAAEGEVLTTSNTYVREQLEENRRLCDALERKGVKFDPWLKMCDGGTGNAPGSSESPSNGNAEFNGSSNGEQSPSFSASNSSNPPTPQDN</sequence>
<evidence type="ECO:0000256" key="1">
    <source>
        <dbReference type="SAM" id="MobiDB-lite"/>
    </source>
</evidence>